<feature type="domain" description="DUF3131" evidence="2">
    <location>
        <begin position="507"/>
        <end position="869"/>
    </location>
</feature>
<name>A0A2R8AMT8_9RHOB</name>
<protein>
    <recommendedName>
        <fullName evidence="2">DUF3131 domain-containing protein</fullName>
    </recommendedName>
</protein>
<feature type="chain" id="PRO_5015336428" description="DUF3131 domain-containing protein" evidence="1">
    <location>
        <begin position="28"/>
        <end position="878"/>
    </location>
</feature>
<feature type="signal peptide" evidence="1">
    <location>
        <begin position="1"/>
        <end position="27"/>
    </location>
</feature>
<organism evidence="3 4">
    <name type="scientific">Aliiroseovarius pelagivivens</name>
    <dbReference type="NCBI Taxonomy" id="1639690"/>
    <lineage>
        <taxon>Bacteria</taxon>
        <taxon>Pseudomonadati</taxon>
        <taxon>Pseudomonadota</taxon>
        <taxon>Alphaproteobacteria</taxon>
        <taxon>Rhodobacterales</taxon>
        <taxon>Paracoccaceae</taxon>
        <taxon>Aliiroseovarius</taxon>
    </lineage>
</organism>
<evidence type="ECO:0000256" key="1">
    <source>
        <dbReference type="SAM" id="SignalP"/>
    </source>
</evidence>
<dbReference type="InterPro" id="IPR021478">
    <property type="entry name" value="DUF3131"/>
</dbReference>
<keyword evidence="4" id="KW-1185">Reference proteome</keyword>
<dbReference type="AlphaFoldDB" id="A0A2R8AMT8"/>
<evidence type="ECO:0000313" key="3">
    <source>
        <dbReference type="EMBL" id="SPF77174.1"/>
    </source>
</evidence>
<reference evidence="3 4" key="1">
    <citation type="submission" date="2018-03" db="EMBL/GenBank/DDBJ databases">
        <authorList>
            <person name="Keele B.F."/>
        </authorList>
    </citation>
    <scope>NUCLEOTIDE SEQUENCE [LARGE SCALE GENOMIC DNA]</scope>
    <source>
        <strain evidence="3 4">CECT 8811</strain>
    </source>
</reference>
<dbReference type="EMBL" id="OMOI01000001">
    <property type="protein sequence ID" value="SPF77174.1"/>
    <property type="molecule type" value="Genomic_DNA"/>
</dbReference>
<sequence>MDRRTFLSRTMAGGAVAFTSSWQMAHAAATHPSLLIVRNVTPRSSASALVSFLDPITSQNLPVCIAVKFGPEDWENADQNASLMEALQRLTIDYPGLVDLAIELPGLASELPYLRMRSASEARNRFQHAMVKANGTYAPQTVITDMQDGEPPTLEGLRSTGFLTSFLIPESGRAPTVWRNADGTQQVNGGWRLPPSPTSDQIANTFAQATSQDGPLVFVASFPDDNTQEEDAFFDQGAILGDAFRRNLTSSRNYFILPSELRFRSGTAFARNMVLCVEADGSDKTSDSLRSQLAAANVPFTALLPAARAESIANGLTETGAHQCLMVSNSDMDDWQDIRNPAFETSTTGTDEPVHCIALDRAGDGAPDAPALAGFEVILDTAETEKGDIGFDAQGALRLRTSVVIDTPVSAQKLLEDLLQTIPSSEDVTLRIKESAFTQPEDAHALVNSLVELAQSDQFRVLDLQQFFKAVTTKSEPARLLRSASRWPARITNADMEPNERARLFEDAKMAWSYFDGLTDPDTGLVPATAWVEDNQIETYRFSTMWDTGTLLLAIVSAHSIGILDDDAFELRLKKALDGLSTGTFNGLRLPKGLTSTDGKAKGDDDYNASDTARLLTSLHLVQSYAKQDLGIGDIVRGWDLEKTIQDGTPMTVRGSKLVSAYQSNYAGYIARGFGLWGYPVTSPYTDPRPGSRFDQGVQILHEVAQFGPIGTEPHLLEAVELGASPLAHTAAEALFAAQIDEYRATGKLVCVSEGPVNREPWFVYQGYQIADDGGKWTAETLDPSPRFQTKGFVRAVDMLNSKGAFLWNAHRPNDYTDRLVNQVREKAATSELGFSPGVFSVTGKSDQAYSDVNTNGVILQAIAFRLNGGIPCSEWAQ</sequence>
<evidence type="ECO:0000313" key="4">
    <source>
        <dbReference type="Proteomes" id="UP000244911"/>
    </source>
</evidence>
<proteinExistence type="predicted"/>
<dbReference type="RefSeq" id="WP_108857126.1">
    <property type="nucleotide sequence ID" value="NZ_OMOI01000001.1"/>
</dbReference>
<dbReference type="Proteomes" id="UP000244911">
    <property type="component" value="Unassembled WGS sequence"/>
</dbReference>
<dbReference type="Gene3D" id="1.50.10.140">
    <property type="match status" value="1"/>
</dbReference>
<evidence type="ECO:0000259" key="2">
    <source>
        <dbReference type="Pfam" id="PF11329"/>
    </source>
</evidence>
<dbReference type="OrthoDB" id="7840036at2"/>
<gene>
    <name evidence="3" type="ORF">ALP8811_02197</name>
</gene>
<keyword evidence="1" id="KW-0732">Signal</keyword>
<accession>A0A2R8AMT8</accession>
<dbReference type="Pfam" id="PF11329">
    <property type="entry name" value="DUF3131"/>
    <property type="match status" value="1"/>
</dbReference>